<keyword evidence="2" id="KW-0812">Transmembrane</keyword>
<reference evidence="4" key="1">
    <citation type="journal article" date="2020" name="Nature">
        <title>Giant virus diversity and host interactions through global metagenomics.</title>
        <authorList>
            <person name="Schulz F."/>
            <person name="Roux S."/>
            <person name="Paez-Espino D."/>
            <person name="Jungbluth S."/>
            <person name="Walsh D.A."/>
            <person name="Denef V.J."/>
            <person name="McMahon K.D."/>
            <person name="Konstantinidis K.T."/>
            <person name="Eloe-Fadrosh E.A."/>
            <person name="Kyrpides N.C."/>
            <person name="Woyke T."/>
        </authorList>
    </citation>
    <scope>NUCLEOTIDE SEQUENCE</scope>
    <source>
        <strain evidence="4">GVMAG-M-3300000115-19</strain>
    </source>
</reference>
<dbReference type="EMBL" id="MN738842">
    <property type="protein sequence ID" value="QHT27817.1"/>
    <property type="molecule type" value="Genomic_DNA"/>
</dbReference>
<dbReference type="GO" id="GO:0008234">
    <property type="term" value="F:cysteine-type peptidase activity"/>
    <property type="evidence" value="ECO:0007669"/>
    <property type="project" value="InterPro"/>
</dbReference>
<dbReference type="PANTHER" id="PTHR12411">
    <property type="entry name" value="CYSTEINE PROTEASE FAMILY C1-RELATED"/>
    <property type="match status" value="1"/>
</dbReference>
<dbReference type="AlphaFoldDB" id="A0A6C0EF25"/>
<evidence type="ECO:0000259" key="3">
    <source>
        <dbReference type="Pfam" id="PF00112"/>
    </source>
</evidence>
<sequence length="874" mass="102371">MVKKSSNTIKPTKSKPFRTDYFQNFGKDISVFLLLLQIGVIGITFLFYFLNRDRITPEFLDKRLIPLHDEYLEPFKNTKKKNIRENFNESLIENIDPDNEIFVDEHTYPDKWSLTNNNMTENYLNTKYISNVRDQGKCGTCNIFANASQISDCINKKYNYNKKKRDDCAPKAHFIVSVQDIIERLPYTDCDEGSSVHEYYKFLNQSVIEDNCNLYKYSTGFLVNSILRSNDNLGNNNRENFQDTNDTISISLKNKIIIFLGVFGFILTFFTIYSLNYVKINKIKGFILLLSAIISLGSIGLGVTLLIENLKKKFLEYITPKLTYIDSYYVYIYMSILLGISFLNFINISTNIYNYFSSSFKYTIHEIIFSFIILCFSVFILLIFVGFKKRDNIFNIDIELYNMENNINRLFDNIEDIITTYEEGNSEEDFNTYKDKTYEEIITEAVNLDISLKKDIDSDNQKSKTYLIHEIIITKKLEDPDTIIEDYAKELNIDIIDESTNLRKKDKDLKIEIINKVMSNKRDKLIIPLDILGSYDINFKIVPDDTNKNTNNNTNNQLKLFDINNENPITIANTTCMKTLHTTVDSEKKLNIFPYNIVLNNEETEETEEPQENIYNFNNYIDPTSFNNGEIKLNIKNNEEKYFNYTMKIIIKDLSLHYYYYTEIKVKNGSFILDLNSIEFDKYSDNPCNPKCKINSLYKLNKLYKNNISFTNLILKNKKQTTYDNYYNNLKKVIKECGGFIFGIRVYNKDYFSTVNGGQGNVSYYEPPHTITEVDEYKRESNDEIGSHAMHVVGWITIDESTEQPDKPIPFGDYWIVKNSWGPNVGHDGYLYIRMFDEGIIENIQTETDSNIEEFFRENFVENNWIIAWGTEEI</sequence>
<comment type="similarity">
    <text evidence="1">Belongs to the peptidase C1 family.</text>
</comment>
<organism evidence="4">
    <name type="scientific">viral metagenome</name>
    <dbReference type="NCBI Taxonomy" id="1070528"/>
    <lineage>
        <taxon>unclassified sequences</taxon>
        <taxon>metagenomes</taxon>
        <taxon>organismal metagenomes</taxon>
    </lineage>
</organism>
<feature type="transmembrane region" description="Helical" evidence="2">
    <location>
        <begin position="29"/>
        <end position="50"/>
    </location>
</feature>
<feature type="transmembrane region" description="Helical" evidence="2">
    <location>
        <begin position="328"/>
        <end position="347"/>
    </location>
</feature>
<dbReference type="InterPro" id="IPR038765">
    <property type="entry name" value="Papain-like_cys_pep_sf"/>
</dbReference>
<dbReference type="Pfam" id="PF00112">
    <property type="entry name" value="Peptidase_C1"/>
    <property type="match status" value="1"/>
</dbReference>
<protein>
    <recommendedName>
        <fullName evidence="3">Peptidase C1A papain C-terminal domain-containing protein</fullName>
    </recommendedName>
</protein>
<dbReference type="GO" id="GO:0006508">
    <property type="term" value="P:proteolysis"/>
    <property type="evidence" value="ECO:0007669"/>
    <property type="project" value="InterPro"/>
</dbReference>
<name>A0A6C0EF25_9ZZZZ</name>
<proteinExistence type="inferred from homology"/>
<dbReference type="SUPFAM" id="SSF54001">
    <property type="entry name" value="Cysteine proteinases"/>
    <property type="match status" value="2"/>
</dbReference>
<evidence type="ECO:0000313" key="4">
    <source>
        <dbReference type="EMBL" id="QHT27817.1"/>
    </source>
</evidence>
<feature type="transmembrane region" description="Helical" evidence="2">
    <location>
        <begin position="256"/>
        <end position="275"/>
    </location>
</feature>
<feature type="domain" description="Peptidase C1A papain C-terminal" evidence="3">
    <location>
        <begin position="782"/>
        <end position="835"/>
    </location>
</feature>
<dbReference type="InterPro" id="IPR000668">
    <property type="entry name" value="Peptidase_C1A_C"/>
</dbReference>
<feature type="transmembrane region" description="Helical" evidence="2">
    <location>
        <begin position="367"/>
        <end position="387"/>
    </location>
</feature>
<dbReference type="Gene3D" id="3.90.70.10">
    <property type="entry name" value="Cysteine proteinases"/>
    <property type="match status" value="2"/>
</dbReference>
<keyword evidence="2" id="KW-1133">Transmembrane helix</keyword>
<evidence type="ECO:0000256" key="2">
    <source>
        <dbReference type="SAM" id="Phobius"/>
    </source>
</evidence>
<dbReference type="InterPro" id="IPR013128">
    <property type="entry name" value="Peptidase_C1A"/>
</dbReference>
<evidence type="ECO:0000256" key="1">
    <source>
        <dbReference type="ARBA" id="ARBA00008455"/>
    </source>
</evidence>
<keyword evidence="2" id="KW-0472">Membrane</keyword>
<accession>A0A6C0EF25</accession>
<feature type="transmembrane region" description="Helical" evidence="2">
    <location>
        <begin position="287"/>
        <end position="307"/>
    </location>
</feature>